<dbReference type="Proteomes" id="UP000001989">
    <property type="component" value="Chromosome"/>
</dbReference>
<reference evidence="1 2" key="1">
    <citation type="journal article" date="2010" name="J. Bacteriol.">
        <title>Genome sequence of the dioxin-mineralizing bacterium Sphingomonas wittichii RW1.</title>
        <authorList>
            <person name="Miller T.R."/>
            <person name="Delcher A.L."/>
            <person name="Salzberg S.L."/>
            <person name="Saunders E."/>
            <person name="Detter J.C."/>
            <person name="Halden R.U."/>
        </authorList>
    </citation>
    <scope>NUCLEOTIDE SEQUENCE [LARGE SCALE GENOMIC DNA]</scope>
    <source>
        <strain evidence="2">DSM 6014 / CCUG 31198 / JCM 15750 / NBRC 105917 / EY 4224 / RW1</strain>
    </source>
</reference>
<name>A0A9J9HG04_RHIWR</name>
<sequence>MSPHAAASMESSRFPAPLPALSRRRFAQLLGATAIAPALPAALAAQTAPPPKRPGPCPITTPVDAITLKLLRHTPEIATYGGVAGSAAGGPYARSMDDYSPEGEEAWRTALGEAGIAIEQIDCENDRLGQLRLKIAAAVIENGTRSAAIGYGRPNPFWFSGHEPYVINQISGPVVNTPNVMIAQQPLSSPIEVDAWIEKLDGFATGFAGVVEKSRADEAIGCIPPRALLEKTLPVVESFLAGPADRHPMIVALRDRMATAGLDARTRDAAEQRAIAALEKRARPAFGQLRERVRDLLPEGREEAGVWAQPDGEALYAANVRSVGDSDETPEEIHRIGLEQVKLVTARIEARLRQLGFSRGSLRDRLDALADDPKQRFPDTPAGREEVLDYLRKLVAGMEARQHEFLPRAMIPAQRLEIRAVPEATQDSAPGGYYDGPSLDGSRPGIYWINLRDMAGVHRYGLPTLSYHEGVPGHHTQGATLLALPQAPLMLRIASFNAYQEGWGLYAERLAAEMGLYAHDPAGDVGRLADDLFRCVRLVVDTGMHQLKWSREQAIAYMEANSGSPMSEIVAEIERYMAWPGQALGYKLGQLRLLAMRDRLKARMGRRFDLRQFHALVLGNGAMPLDLLETVVLPPVGKR</sequence>
<dbReference type="PANTHER" id="PTHR33361">
    <property type="entry name" value="GLR0591 PROTEIN"/>
    <property type="match status" value="1"/>
</dbReference>
<dbReference type="InterPro" id="IPR006311">
    <property type="entry name" value="TAT_signal"/>
</dbReference>
<dbReference type="OrthoDB" id="7937304at2"/>
<dbReference type="InterPro" id="IPR010281">
    <property type="entry name" value="DUF885"/>
</dbReference>
<keyword evidence="2" id="KW-1185">Reference proteome</keyword>
<dbReference type="PROSITE" id="PS51318">
    <property type="entry name" value="TAT"/>
    <property type="match status" value="1"/>
</dbReference>
<evidence type="ECO:0000313" key="1">
    <source>
        <dbReference type="EMBL" id="ABQ70978.1"/>
    </source>
</evidence>
<dbReference type="PANTHER" id="PTHR33361:SF2">
    <property type="entry name" value="DUF885 DOMAIN-CONTAINING PROTEIN"/>
    <property type="match status" value="1"/>
</dbReference>
<protein>
    <recommendedName>
        <fullName evidence="3">DUF885 domain-containing protein</fullName>
    </recommendedName>
</protein>
<dbReference type="AlphaFoldDB" id="A0A9J9HG04"/>
<gene>
    <name evidence="1" type="ordered locus">Swit_4640</name>
</gene>
<organism evidence="1 2">
    <name type="scientific">Rhizorhabdus wittichii (strain DSM 6014 / CCUG 31198 / JCM 15750 / NBRC 105917 / EY 4224 / RW1)</name>
    <name type="common">Sphingomonas wittichii</name>
    <dbReference type="NCBI Taxonomy" id="392499"/>
    <lineage>
        <taxon>Bacteria</taxon>
        <taxon>Pseudomonadati</taxon>
        <taxon>Pseudomonadota</taxon>
        <taxon>Alphaproteobacteria</taxon>
        <taxon>Sphingomonadales</taxon>
        <taxon>Sphingomonadaceae</taxon>
        <taxon>Rhizorhabdus</taxon>
    </lineage>
</organism>
<evidence type="ECO:0000313" key="2">
    <source>
        <dbReference type="Proteomes" id="UP000001989"/>
    </source>
</evidence>
<dbReference type="Pfam" id="PF05960">
    <property type="entry name" value="DUF885"/>
    <property type="match status" value="1"/>
</dbReference>
<dbReference type="KEGG" id="swi:Swit_4640"/>
<dbReference type="EMBL" id="CP000699">
    <property type="protein sequence ID" value="ABQ70978.1"/>
    <property type="molecule type" value="Genomic_DNA"/>
</dbReference>
<accession>A0A9J9HG04</accession>
<evidence type="ECO:0008006" key="3">
    <source>
        <dbReference type="Google" id="ProtNLM"/>
    </source>
</evidence>
<proteinExistence type="predicted"/>